<dbReference type="EMBL" id="PYFQ01000013">
    <property type="protein sequence ID" value="PSK35723.1"/>
    <property type="molecule type" value="Genomic_DNA"/>
</dbReference>
<feature type="active site" evidence="5">
    <location>
        <position position="284"/>
    </location>
</feature>
<dbReference type="GO" id="GO:1904380">
    <property type="term" value="P:endoplasmic reticulum mannose trimming"/>
    <property type="evidence" value="ECO:0007669"/>
    <property type="project" value="EnsemblFungi"/>
</dbReference>
<feature type="active site" description="Proton donor" evidence="5">
    <location>
        <position position="132"/>
    </location>
</feature>
<dbReference type="GO" id="GO:0097466">
    <property type="term" value="P:ubiquitin-dependent glycoprotein ERAD pathway"/>
    <property type="evidence" value="ECO:0007669"/>
    <property type="project" value="EnsemblFungi"/>
</dbReference>
<proteinExistence type="inferred from homology"/>
<dbReference type="GO" id="GO:0005975">
    <property type="term" value="P:carbohydrate metabolic process"/>
    <property type="evidence" value="ECO:0007669"/>
    <property type="project" value="InterPro"/>
</dbReference>
<organism evidence="9 10">
    <name type="scientific">Candidozyma pseudohaemuli</name>
    <dbReference type="NCBI Taxonomy" id="418784"/>
    <lineage>
        <taxon>Eukaryota</taxon>
        <taxon>Fungi</taxon>
        <taxon>Dikarya</taxon>
        <taxon>Ascomycota</taxon>
        <taxon>Saccharomycotina</taxon>
        <taxon>Pichiomycetes</taxon>
        <taxon>Metschnikowiaceae</taxon>
        <taxon>Candidozyma</taxon>
    </lineage>
</organism>
<evidence type="ECO:0000256" key="1">
    <source>
        <dbReference type="ARBA" id="ARBA00004240"/>
    </source>
</evidence>
<evidence type="ECO:0000256" key="2">
    <source>
        <dbReference type="ARBA" id="ARBA00007658"/>
    </source>
</evidence>
<comment type="similarity">
    <text evidence="2 7">Belongs to the glycosyl hydrolase 47 family.</text>
</comment>
<evidence type="ECO:0000256" key="4">
    <source>
        <dbReference type="ARBA" id="ARBA00023180"/>
    </source>
</evidence>
<evidence type="ECO:0000313" key="10">
    <source>
        <dbReference type="Proteomes" id="UP000241107"/>
    </source>
</evidence>
<keyword evidence="7" id="KW-0378">Hydrolase</keyword>
<reference evidence="9 10" key="1">
    <citation type="submission" date="2018-03" db="EMBL/GenBank/DDBJ databases">
        <title>Candida pseudohaemulonii genome assembly and annotation.</title>
        <authorList>
            <person name="Munoz J.F."/>
            <person name="Gade L.G."/>
            <person name="Chow N.A."/>
            <person name="Litvintseva A.P."/>
            <person name="Loparev V.N."/>
            <person name="Cuomo C.A."/>
        </authorList>
    </citation>
    <scope>NUCLEOTIDE SEQUENCE [LARGE SCALE GENOMIC DNA]</scope>
    <source>
        <strain evidence="9 10">B12108</strain>
    </source>
</reference>
<protein>
    <recommendedName>
        <fullName evidence="7">alpha-1,2-Mannosidase</fullName>
        <ecNumber evidence="7">3.2.1.-</ecNumber>
    </recommendedName>
</protein>
<accession>A0A2P7YIC8</accession>
<feature type="binding site" evidence="6">
    <location>
        <position position="506"/>
    </location>
    <ligand>
        <name>Ca(2+)</name>
        <dbReference type="ChEBI" id="CHEBI:29108"/>
    </ligand>
</feature>
<dbReference type="Gene3D" id="1.50.10.10">
    <property type="match status" value="1"/>
</dbReference>
<feature type="active site" evidence="5">
    <location>
        <position position="415"/>
    </location>
</feature>
<dbReference type="GO" id="GO:1900103">
    <property type="term" value="P:positive regulation of endoplasmic reticulum unfolded protein response"/>
    <property type="evidence" value="ECO:0007669"/>
    <property type="project" value="EnsemblFungi"/>
</dbReference>
<dbReference type="GO" id="GO:0004571">
    <property type="term" value="F:mannosyl-oligosaccharide 1,2-alpha-mannosidase activity"/>
    <property type="evidence" value="ECO:0007669"/>
    <property type="project" value="EnsemblFungi"/>
</dbReference>
<dbReference type="GO" id="GO:0106055">
    <property type="term" value="C:mannosyl-oligosaccharide 1,2-alpha-mannosidase complex"/>
    <property type="evidence" value="ECO:0007669"/>
    <property type="project" value="EnsemblFungi"/>
</dbReference>
<evidence type="ECO:0000256" key="5">
    <source>
        <dbReference type="PIRSR" id="PIRSR601382-1"/>
    </source>
</evidence>
<evidence type="ECO:0000256" key="8">
    <source>
        <dbReference type="SAM" id="SignalP"/>
    </source>
</evidence>
<dbReference type="InterPro" id="IPR036026">
    <property type="entry name" value="Seven-hairpin_glycosidases"/>
</dbReference>
<feature type="signal peptide" evidence="8">
    <location>
        <begin position="1"/>
        <end position="19"/>
    </location>
</feature>
<comment type="subcellular location">
    <subcellularLocation>
        <location evidence="1">Endoplasmic reticulum</location>
    </subcellularLocation>
</comment>
<gene>
    <name evidence="9" type="ORF">C7M61_004204</name>
</gene>
<dbReference type="RefSeq" id="XP_024712196.1">
    <property type="nucleotide sequence ID" value="XM_024859527.1"/>
</dbReference>
<dbReference type="SUPFAM" id="SSF48225">
    <property type="entry name" value="Seven-hairpin glycosidases"/>
    <property type="match status" value="1"/>
</dbReference>
<keyword evidence="10" id="KW-1185">Reference proteome</keyword>
<dbReference type="GeneID" id="36567592"/>
<evidence type="ECO:0000256" key="6">
    <source>
        <dbReference type="PIRSR" id="PIRSR601382-2"/>
    </source>
</evidence>
<keyword evidence="6" id="KW-0479">Metal-binding</keyword>
<dbReference type="InterPro" id="IPR012341">
    <property type="entry name" value="6hp_glycosidase-like_sf"/>
</dbReference>
<keyword evidence="3" id="KW-0256">Endoplasmic reticulum</keyword>
<dbReference type="VEuPathDB" id="FungiDB:C7M61_004204"/>
<dbReference type="OrthoDB" id="8118055at2759"/>
<comment type="cofactor">
    <cofactor evidence="6">
        <name>Ca(2+)</name>
        <dbReference type="ChEBI" id="CHEBI:29108"/>
    </cofactor>
</comment>
<dbReference type="PANTHER" id="PTHR45679:SF5">
    <property type="entry name" value="ER DEGRADATION-ENHANCING ALPHA-MANNOSIDASE-LIKE PROTEIN 1"/>
    <property type="match status" value="1"/>
</dbReference>
<comment type="caution">
    <text evidence="9">The sequence shown here is derived from an EMBL/GenBank/DDBJ whole genome shotgun (WGS) entry which is preliminary data.</text>
</comment>
<keyword evidence="4" id="KW-0325">Glycoprotein</keyword>
<dbReference type="PRINTS" id="PR00747">
    <property type="entry name" value="GLYHDRLASE47"/>
</dbReference>
<evidence type="ECO:0000256" key="3">
    <source>
        <dbReference type="ARBA" id="ARBA00022824"/>
    </source>
</evidence>
<keyword evidence="6" id="KW-0106">Calcium</keyword>
<dbReference type="STRING" id="418784.A0A2P7YIC8"/>
<dbReference type="GO" id="GO:0044322">
    <property type="term" value="C:endoplasmic reticulum quality control compartment"/>
    <property type="evidence" value="ECO:0007669"/>
    <property type="project" value="GOC"/>
</dbReference>
<dbReference type="PANTHER" id="PTHR45679">
    <property type="entry name" value="ER DEGRADATION-ENHANCING ALPHA-MANNOSIDASE-LIKE PROTEIN 2"/>
    <property type="match status" value="1"/>
</dbReference>
<feature type="active site" description="Proton donor" evidence="5">
    <location>
        <position position="383"/>
    </location>
</feature>
<dbReference type="GO" id="GO:0016020">
    <property type="term" value="C:membrane"/>
    <property type="evidence" value="ECO:0007669"/>
    <property type="project" value="InterPro"/>
</dbReference>
<dbReference type="Pfam" id="PF01532">
    <property type="entry name" value="Glyco_hydro_47"/>
    <property type="match status" value="1"/>
</dbReference>
<dbReference type="Proteomes" id="UP000241107">
    <property type="component" value="Unassembled WGS sequence"/>
</dbReference>
<keyword evidence="7" id="KW-0326">Glycosidase</keyword>
<feature type="chain" id="PRO_5015113637" description="alpha-1,2-Mannosidase" evidence="8">
    <location>
        <begin position="20"/>
        <end position="817"/>
    </location>
</feature>
<name>A0A2P7YIC8_9ASCO</name>
<dbReference type="EC" id="3.2.1.-" evidence="7"/>
<sequence length="817" mass="94170">MLYALPCIVWALLLPSLSALRFDEHAAFTPAHLRELKAQTKLLFQHSWDSYMAFGFPADEVRPISCEPYGPDYVDQLNMRNDALANVLLTVIDNLDLLFVMEEWGELRKVLKYLHENQATLFEQDTIVQVFEALIRWLGGLLLAHLLLTDVPWPDRPEYAEVRQICEEYDGFLLILAYDLGIRLIPAYQTETNLPFPRVNLAKGLEAVPSKMNDETCTSGVTTPYVEFSLLSKLTGDSQFEQLTSLSFWKIWHSRSGLGLLSMTINPVKSEWIDSITGVGALVDSFYEYAVKGSIIFGDDSLWLIFTKAYMALLSHLAQSNGIHDPTLFGNVNTGSGELVSTWIDSLGAFWAGVQVLAGRLTDAILSHLIYMKMWDYFDAVPERWSFLSASSKYDPLEERIDNAINLEWYPLRPEFIESTYYLFRATKDPMYLQIGLRILSVFESRFMTNCGLAGYQNVKTGELQNRMETFVMGELLKYLYLLFDEADEVFLHQPFMSRKNWVFSTEAHPLWYTSQYGSKSAQHFRDTLHKLQKHDKASKVSPYKRSFIKTLWLKLASADRRMVDKLVEPPSDRNATEVNWERLGVKAFQPALSSFDQCEVRPRQLKTHEHSFMQSGYYTWKSLFQPEAKFQNTLVRPPHLQRHSKLSPNHYIELTPAFYHTYTAFAPKSKGDKLYLQCARAPTTKETDCVFGDPAKPETHEMYIVKLTEKSSKMSPNDVVMPWLSGRFKLEVLRLGELDSTNTLITKDYIRKARPDTWVSRKSEVLRIIRANGVNVGRYRTVWTSRKALLNTDMFKISKDGRIYVQGSYIENFRVY</sequence>
<dbReference type="InterPro" id="IPR044674">
    <property type="entry name" value="EDEM1/2/3"/>
</dbReference>
<dbReference type="InterPro" id="IPR001382">
    <property type="entry name" value="Glyco_hydro_47"/>
</dbReference>
<evidence type="ECO:0000256" key="7">
    <source>
        <dbReference type="RuleBase" id="RU361193"/>
    </source>
</evidence>
<keyword evidence="8" id="KW-0732">Signal</keyword>
<evidence type="ECO:0000313" key="9">
    <source>
        <dbReference type="EMBL" id="PSK35723.1"/>
    </source>
</evidence>
<dbReference type="GO" id="GO:0005509">
    <property type="term" value="F:calcium ion binding"/>
    <property type="evidence" value="ECO:0007669"/>
    <property type="project" value="InterPro"/>
</dbReference>
<dbReference type="GO" id="GO:0030246">
    <property type="term" value="F:carbohydrate binding"/>
    <property type="evidence" value="ECO:0007669"/>
    <property type="project" value="EnsemblFungi"/>
</dbReference>
<dbReference type="AlphaFoldDB" id="A0A2P7YIC8"/>